<feature type="region of interest" description="Disordered" evidence="1">
    <location>
        <begin position="62"/>
        <end position="85"/>
    </location>
</feature>
<feature type="domain" description="Glycosyl transferase CAP10" evidence="2">
    <location>
        <begin position="320"/>
        <end position="616"/>
    </location>
</feature>
<dbReference type="InterPro" id="IPR006598">
    <property type="entry name" value="CAP10"/>
</dbReference>
<evidence type="ECO:0000313" key="3">
    <source>
        <dbReference type="EMBL" id="PPQ71518.1"/>
    </source>
</evidence>
<dbReference type="AlphaFoldDB" id="A0A409VZ33"/>
<dbReference type="EMBL" id="NHYE01005499">
    <property type="protein sequence ID" value="PPQ71518.1"/>
    <property type="molecule type" value="Genomic_DNA"/>
</dbReference>
<proteinExistence type="predicted"/>
<dbReference type="PANTHER" id="PTHR12203">
    <property type="entry name" value="KDEL LYS-ASP-GLU-LEU CONTAINING - RELATED"/>
    <property type="match status" value="1"/>
</dbReference>
<protein>
    <recommendedName>
        <fullName evidence="2">Glycosyl transferase CAP10 domain-containing protein</fullName>
    </recommendedName>
</protein>
<comment type="caution">
    <text evidence="3">The sequence shown here is derived from an EMBL/GenBank/DDBJ whole genome shotgun (WGS) entry which is preliminary data.</text>
</comment>
<gene>
    <name evidence="3" type="ORF">CVT26_010389</name>
</gene>
<organism evidence="3 4">
    <name type="scientific">Gymnopilus dilepis</name>
    <dbReference type="NCBI Taxonomy" id="231916"/>
    <lineage>
        <taxon>Eukaryota</taxon>
        <taxon>Fungi</taxon>
        <taxon>Dikarya</taxon>
        <taxon>Basidiomycota</taxon>
        <taxon>Agaricomycotina</taxon>
        <taxon>Agaricomycetes</taxon>
        <taxon>Agaricomycetidae</taxon>
        <taxon>Agaricales</taxon>
        <taxon>Agaricineae</taxon>
        <taxon>Hymenogastraceae</taxon>
        <taxon>Gymnopilus</taxon>
    </lineage>
</organism>
<dbReference type="Proteomes" id="UP000284706">
    <property type="component" value="Unassembled WGS sequence"/>
</dbReference>
<name>A0A409VZ33_9AGAR</name>
<dbReference type="SMART" id="SM00672">
    <property type="entry name" value="CAP10"/>
    <property type="match status" value="1"/>
</dbReference>
<dbReference type="InParanoid" id="A0A409VZ33"/>
<feature type="compositionally biased region" description="Polar residues" evidence="1">
    <location>
        <begin position="62"/>
        <end position="75"/>
    </location>
</feature>
<evidence type="ECO:0000313" key="4">
    <source>
        <dbReference type="Proteomes" id="UP000284706"/>
    </source>
</evidence>
<dbReference type="OrthoDB" id="541052at2759"/>
<dbReference type="InterPro" id="IPR051091">
    <property type="entry name" value="O-Glucosyltr/Glycosyltrsf_90"/>
</dbReference>
<accession>A0A409VZ33</accession>
<reference evidence="3 4" key="1">
    <citation type="journal article" date="2018" name="Evol. Lett.">
        <title>Horizontal gene cluster transfer increased hallucinogenic mushroom diversity.</title>
        <authorList>
            <person name="Reynolds H.T."/>
            <person name="Vijayakumar V."/>
            <person name="Gluck-Thaler E."/>
            <person name="Korotkin H.B."/>
            <person name="Matheny P.B."/>
            <person name="Slot J.C."/>
        </authorList>
    </citation>
    <scope>NUCLEOTIDE SEQUENCE [LARGE SCALE GENOMIC DNA]</scope>
    <source>
        <strain evidence="3 4">SRW20</strain>
    </source>
</reference>
<dbReference type="Pfam" id="PF05686">
    <property type="entry name" value="Glyco_transf_90"/>
    <property type="match status" value="1"/>
</dbReference>
<sequence>MSSFLRSRRFVKFFLAGLVIFLFLFGLPQHASRTFRKDAEELELEDSSEEVIGTVEDQPTLVETQESLPTPTPTSAVPEKSRTPLPLGRHKFRSDGLLEVNQDGAHPIYELISRAEEEWEAKLERASKTLDEAVAEYRRRYGRAPPKGFDMWWKYVQENNVQLPDEYDQIHHDLEPFWGIEPADLLEIQAELELKKDSYTIGKNETDDDVQVLTWAFQEGKYNQLIAGSREVLKLFKPIQELLPPFRMTLSPHDGPNRLSDYGVKSTVLEAAAGRTYVERASLPRINALGWVSACSPDSPARQKPINLDSPPPPSTKKTFIWDHVQTMDPCNHPVHLYQHGQFLSHNMGPTPQAAMVPEFSYCSTTIHHNIRIPTPYGWTEDIYPRSDDPDFDDKVDERLLWRGSITGMYHNRKSRWQNSHRERLVGLANELEGTVQVLPPNRTRSEKIGELREIRKARINPAVMDIAFAGEPSACDREVCDLLWDIFPWRGRQSIKEAGSYKYVFDIDGNGWSGRFKRLITSNALIFKSTIYPEWFADRVQPWLHYVPIQIDLSDLHDALLFFRGDGNGEGAHEDLGRKIAVAGREWSKTFWRREDLSAYFFRLTLEYARLMSTDRESMNYH</sequence>
<evidence type="ECO:0000259" key="2">
    <source>
        <dbReference type="SMART" id="SM00672"/>
    </source>
</evidence>
<dbReference type="PANTHER" id="PTHR12203:SF118">
    <property type="entry name" value="BETA-1,2-XYLOSYLTRANSFERASE 1"/>
    <property type="match status" value="1"/>
</dbReference>
<keyword evidence="4" id="KW-1185">Reference proteome</keyword>
<evidence type="ECO:0000256" key="1">
    <source>
        <dbReference type="SAM" id="MobiDB-lite"/>
    </source>
</evidence>